<dbReference type="AlphaFoldDB" id="A0AAV9WU03"/>
<accession>A0AAV9WU03</accession>
<keyword evidence="3" id="KW-1185">Reference proteome</keyword>
<feature type="domain" description="BTB" evidence="1">
    <location>
        <begin position="63"/>
        <end position="135"/>
    </location>
</feature>
<dbReference type="PANTHER" id="PTHR47843">
    <property type="entry name" value="BTB DOMAIN-CONTAINING PROTEIN-RELATED"/>
    <property type="match status" value="1"/>
</dbReference>
<dbReference type="SUPFAM" id="SSF54695">
    <property type="entry name" value="POZ domain"/>
    <property type="match status" value="1"/>
</dbReference>
<gene>
    <name evidence="2" type="ORF">TWF694_005762</name>
</gene>
<dbReference type="PROSITE" id="PS50097">
    <property type="entry name" value="BTB"/>
    <property type="match status" value="1"/>
</dbReference>
<dbReference type="InterPro" id="IPR011333">
    <property type="entry name" value="SKP1/BTB/POZ_sf"/>
</dbReference>
<reference evidence="2 3" key="1">
    <citation type="submission" date="2019-10" db="EMBL/GenBank/DDBJ databases">
        <authorList>
            <person name="Palmer J.M."/>
        </authorList>
    </citation>
    <scope>NUCLEOTIDE SEQUENCE [LARGE SCALE GENOMIC DNA]</scope>
    <source>
        <strain evidence="2 3">TWF694</strain>
    </source>
</reference>
<dbReference type="Proteomes" id="UP001365542">
    <property type="component" value="Unassembled WGS sequence"/>
</dbReference>
<dbReference type="PANTHER" id="PTHR47843:SF2">
    <property type="entry name" value="BTB DOMAIN-CONTAINING PROTEIN"/>
    <property type="match status" value="1"/>
</dbReference>
<protein>
    <recommendedName>
        <fullName evidence="1">BTB domain-containing protein</fullName>
    </recommendedName>
</protein>
<dbReference type="CDD" id="cd18186">
    <property type="entry name" value="BTB_POZ_ZBTB_KLHL-like"/>
    <property type="match status" value="1"/>
</dbReference>
<dbReference type="Pfam" id="PF00651">
    <property type="entry name" value="BTB"/>
    <property type="match status" value="1"/>
</dbReference>
<dbReference type="InterPro" id="IPR000210">
    <property type="entry name" value="BTB/POZ_dom"/>
</dbReference>
<evidence type="ECO:0000259" key="1">
    <source>
        <dbReference type="PROSITE" id="PS50097"/>
    </source>
</evidence>
<evidence type="ECO:0000313" key="3">
    <source>
        <dbReference type="Proteomes" id="UP001365542"/>
    </source>
</evidence>
<evidence type="ECO:0000313" key="2">
    <source>
        <dbReference type="EMBL" id="KAK6524099.1"/>
    </source>
</evidence>
<proteinExistence type="predicted"/>
<comment type="caution">
    <text evidence="2">The sequence shown here is derived from an EMBL/GenBank/DDBJ whole genome shotgun (WGS) entry which is preliminary data.</text>
</comment>
<organism evidence="2 3">
    <name type="scientific">Orbilia ellipsospora</name>
    <dbReference type="NCBI Taxonomy" id="2528407"/>
    <lineage>
        <taxon>Eukaryota</taxon>
        <taxon>Fungi</taxon>
        <taxon>Dikarya</taxon>
        <taxon>Ascomycota</taxon>
        <taxon>Pezizomycotina</taxon>
        <taxon>Orbiliomycetes</taxon>
        <taxon>Orbiliales</taxon>
        <taxon>Orbiliaceae</taxon>
        <taxon>Orbilia</taxon>
    </lineage>
</organism>
<name>A0AAV9WU03_9PEZI</name>
<sequence length="257" mass="29622">MLQNRRGSVSREYTAWHPRSVVALRLIYLATGGAPFMGRGPPRHADLKSAMSVDAPLYTPDYADLTLLVGTDPSIKEFKIHRHIVTVNSKFFKVICNNPNFKEGREQIVKLPEVDVDTAHRLLRWFYQEPLDLPDDIISDEGYPVMINLVNAADFLEIERVIVILRDATAGYLKHCSKWSEDRELAKEEEQRKVDLMCRIYECGVKIDGAVINRYLRRLKRRHKLGMFMDMVSAIEDCHHALFEDIMVALYATVDMK</sequence>
<dbReference type="EMBL" id="JAVHJO010000018">
    <property type="protein sequence ID" value="KAK6524099.1"/>
    <property type="molecule type" value="Genomic_DNA"/>
</dbReference>
<dbReference type="Gene3D" id="3.30.710.10">
    <property type="entry name" value="Potassium Channel Kv1.1, Chain A"/>
    <property type="match status" value="1"/>
</dbReference>